<dbReference type="GeneID" id="99720070"/>
<dbReference type="Proteomes" id="UP001236748">
    <property type="component" value="Chromosome"/>
</dbReference>
<proteinExistence type="predicted"/>
<dbReference type="EMBL" id="CP117450">
    <property type="protein sequence ID" value="WLH08123.1"/>
    <property type="molecule type" value="Genomic_DNA"/>
</dbReference>
<name>A0ABY9FXZ4_9PSED</name>
<feature type="compositionally biased region" description="Polar residues" evidence="1">
    <location>
        <begin position="85"/>
        <end position="107"/>
    </location>
</feature>
<keyword evidence="3" id="KW-1185">Reference proteome</keyword>
<reference evidence="2 3" key="1">
    <citation type="submission" date="2023-02" db="EMBL/GenBank/DDBJ databases">
        <title>Evolution of Hrp T3SS in non-pathogenic Pseudomonas fluorescens.</title>
        <authorList>
            <person name="Liao K."/>
            <person name="Wei H."/>
            <person name="Gu Y."/>
        </authorList>
    </citation>
    <scope>NUCLEOTIDE SEQUENCE [LARGE SCALE GENOMIC DNA]</scope>
    <source>
        <strain evidence="2 3">FP2043</strain>
    </source>
</reference>
<evidence type="ECO:0000313" key="2">
    <source>
        <dbReference type="EMBL" id="WLH08123.1"/>
    </source>
</evidence>
<organism evidence="2 3">
    <name type="scientific">Pseudomonas lurida</name>
    <dbReference type="NCBI Taxonomy" id="244566"/>
    <lineage>
        <taxon>Bacteria</taxon>
        <taxon>Pseudomonadati</taxon>
        <taxon>Pseudomonadota</taxon>
        <taxon>Gammaproteobacteria</taxon>
        <taxon>Pseudomonadales</taxon>
        <taxon>Pseudomonadaceae</taxon>
        <taxon>Pseudomonas</taxon>
    </lineage>
</organism>
<gene>
    <name evidence="2" type="ORF">PSH67_05570</name>
</gene>
<feature type="region of interest" description="Disordered" evidence="1">
    <location>
        <begin position="82"/>
        <end position="107"/>
    </location>
</feature>
<evidence type="ECO:0000256" key="1">
    <source>
        <dbReference type="SAM" id="MobiDB-lite"/>
    </source>
</evidence>
<protein>
    <submittedName>
        <fullName evidence="2">Uncharacterized protein</fullName>
    </submittedName>
</protein>
<accession>A0ABY9FXZ4</accession>
<dbReference type="RefSeq" id="WP_034102279.1">
    <property type="nucleotide sequence ID" value="NZ_CP117450.1"/>
</dbReference>
<evidence type="ECO:0000313" key="3">
    <source>
        <dbReference type="Proteomes" id="UP001236748"/>
    </source>
</evidence>
<sequence>MQNQRLTSLGQTLLQGAGTLFPTARYNHSEQAKGAGYMAGGAAAEGIGKRLGSSGGMLTKAFGAAMVMGGRVAQEYGQNKYDGARSTTQNTGSYNAYSPSAWGNKSA</sequence>